<evidence type="ECO:0000256" key="2">
    <source>
        <dbReference type="ARBA" id="ARBA00023203"/>
    </source>
</evidence>
<keyword evidence="6" id="KW-1185">Reference proteome</keyword>
<evidence type="ECO:0000313" key="5">
    <source>
        <dbReference type="EMBL" id="KAK6175813.1"/>
    </source>
</evidence>
<dbReference type="GO" id="GO:0030036">
    <property type="term" value="P:actin cytoskeleton organization"/>
    <property type="evidence" value="ECO:0007669"/>
    <property type="project" value="InterPro"/>
</dbReference>
<accession>A0AAN8PIR1</accession>
<evidence type="ECO:0000256" key="1">
    <source>
        <dbReference type="ARBA" id="ARBA00022737"/>
    </source>
</evidence>
<dbReference type="InterPro" id="IPR044801">
    <property type="entry name" value="Filamin"/>
</dbReference>
<sequence length="115" mass="13331">MQGETEADFDEDEEMPLTERDLADDAQWKLIQKNTFTRWANEHLKTVNKSLTDLDSDLADGLRLLALVEVLSGNKFKHINKRPNFRTQKLENVTMVLKYLEEDEGIRIVNIGELI</sequence>
<evidence type="ECO:0000313" key="6">
    <source>
        <dbReference type="Proteomes" id="UP001347796"/>
    </source>
</evidence>
<evidence type="ECO:0000259" key="4">
    <source>
        <dbReference type="PROSITE" id="PS50021"/>
    </source>
</evidence>
<feature type="domain" description="Calponin-homology (CH)" evidence="4">
    <location>
        <begin position="30"/>
        <end position="115"/>
    </location>
</feature>
<dbReference type="SUPFAM" id="SSF47576">
    <property type="entry name" value="Calponin-homology domain, CH-domain"/>
    <property type="match status" value="1"/>
</dbReference>
<dbReference type="SMART" id="SM00033">
    <property type="entry name" value="CH"/>
    <property type="match status" value="1"/>
</dbReference>
<dbReference type="Pfam" id="PF00307">
    <property type="entry name" value="CH"/>
    <property type="match status" value="1"/>
</dbReference>
<feature type="region of interest" description="Disordered" evidence="3">
    <location>
        <begin position="1"/>
        <end position="20"/>
    </location>
</feature>
<dbReference type="PROSITE" id="PS00019">
    <property type="entry name" value="ACTININ_1"/>
    <property type="match status" value="1"/>
</dbReference>
<name>A0AAN8PIR1_PATCE</name>
<organism evidence="5 6">
    <name type="scientific">Patella caerulea</name>
    <name type="common">Rayed Mediterranean limpet</name>
    <dbReference type="NCBI Taxonomy" id="87958"/>
    <lineage>
        <taxon>Eukaryota</taxon>
        <taxon>Metazoa</taxon>
        <taxon>Spiralia</taxon>
        <taxon>Lophotrochozoa</taxon>
        <taxon>Mollusca</taxon>
        <taxon>Gastropoda</taxon>
        <taxon>Patellogastropoda</taxon>
        <taxon>Patelloidea</taxon>
        <taxon>Patellidae</taxon>
        <taxon>Patella</taxon>
    </lineage>
</organism>
<dbReference type="InterPro" id="IPR036872">
    <property type="entry name" value="CH_dom_sf"/>
</dbReference>
<protein>
    <recommendedName>
        <fullName evidence="4">Calponin-homology (CH) domain-containing protein</fullName>
    </recommendedName>
</protein>
<dbReference type="AlphaFoldDB" id="A0AAN8PIR1"/>
<dbReference type="Proteomes" id="UP001347796">
    <property type="component" value="Unassembled WGS sequence"/>
</dbReference>
<dbReference type="InterPro" id="IPR001589">
    <property type="entry name" value="Actinin_actin-bd_CS"/>
</dbReference>
<dbReference type="EMBL" id="JAZGQO010000010">
    <property type="protein sequence ID" value="KAK6175813.1"/>
    <property type="molecule type" value="Genomic_DNA"/>
</dbReference>
<reference evidence="5 6" key="1">
    <citation type="submission" date="2024-01" db="EMBL/GenBank/DDBJ databases">
        <title>The genome of the rayed Mediterranean limpet Patella caerulea (Linnaeus, 1758).</title>
        <authorList>
            <person name="Anh-Thu Weber A."/>
            <person name="Halstead-Nussloch G."/>
        </authorList>
    </citation>
    <scope>NUCLEOTIDE SEQUENCE [LARGE SCALE GENOMIC DNA]</scope>
    <source>
        <strain evidence="5">AATW-2023a</strain>
        <tissue evidence="5">Whole specimen</tissue>
    </source>
</reference>
<proteinExistence type="predicted"/>
<gene>
    <name evidence="5" type="ORF">SNE40_014201</name>
</gene>
<dbReference type="PANTHER" id="PTHR38537">
    <property type="entry name" value="JITTERBUG, ISOFORM N"/>
    <property type="match status" value="1"/>
</dbReference>
<feature type="compositionally biased region" description="Acidic residues" evidence="3">
    <location>
        <begin position="1"/>
        <end position="16"/>
    </location>
</feature>
<dbReference type="Gene3D" id="1.10.418.10">
    <property type="entry name" value="Calponin-like domain"/>
    <property type="match status" value="1"/>
</dbReference>
<dbReference type="PANTHER" id="PTHR38537:SF8">
    <property type="entry name" value="FILAMIN-A"/>
    <property type="match status" value="1"/>
</dbReference>
<comment type="caution">
    <text evidence="5">The sequence shown here is derived from an EMBL/GenBank/DDBJ whole genome shotgun (WGS) entry which is preliminary data.</text>
</comment>
<dbReference type="GO" id="GO:0051015">
    <property type="term" value="F:actin filament binding"/>
    <property type="evidence" value="ECO:0007669"/>
    <property type="project" value="InterPro"/>
</dbReference>
<keyword evidence="1" id="KW-0677">Repeat</keyword>
<keyword evidence="2" id="KW-0009">Actin-binding</keyword>
<dbReference type="PROSITE" id="PS50021">
    <property type="entry name" value="CH"/>
    <property type="match status" value="1"/>
</dbReference>
<dbReference type="InterPro" id="IPR001715">
    <property type="entry name" value="CH_dom"/>
</dbReference>
<evidence type="ECO:0000256" key="3">
    <source>
        <dbReference type="SAM" id="MobiDB-lite"/>
    </source>
</evidence>